<keyword evidence="2 4" id="KW-0863">Zinc-finger</keyword>
<dbReference type="PANTHER" id="PTHR23327:SF42">
    <property type="entry name" value="LON PEPTIDASE N-TERMINAL DOMAIN AND RING FINGER PROTEIN C14F5.10C"/>
    <property type="match status" value="1"/>
</dbReference>
<dbReference type="RefSeq" id="XP_002788051.1">
    <property type="nucleotide sequence ID" value="XM_002788005.1"/>
</dbReference>
<dbReference type="InterPro" id="IPR013083">
    <property type="entry name" value="Znf_RING/FYVE/PHD"/>
</dbReference>
<sequence>MTDQSDGSKSVGDNQYGEEENDKTISTFECPICLRLLVEPVTTACGHTFCKNCITKTMDHRQLCPSCRAPCPFIGSTNVMVANLIQQRLVDNRYPEEYALRSKEVKELEEEEKAQSDTSDGTALGVFFPFLRLPHENVPFPYGNRQAFQVLDEEVNAARAIWRGGAARSVVVQMEGEIVSGLLVEDELKDSMEEHIRIHRALK</sequence>
<evidence type="ECO:0000256" key="2">
    <source>
        <dbReference type="ARBA" id="ARBA00022771"/>
    </source>
</evidence>
<feature type="compositionally biased region" description="Polar residues" evidence="5">
    <location>
        <begin position="1"/>
        <end position="13"/>
    </location>
</feature>
<dbReference type="GO" id="GO:0061630">
    <property type="term" value="F:ubiquitin protein ligase activity"/>
    <property type="evidence" value="ECO:0007669"/>
    <property type="project" value="TreeGrafter"/>
</dbReference>
<dbReference type="AlphaFoldDB" id="C5K6C7"/>
<dbReference type="EMBL" id="GG670888">
    <property type="protein sequence ID" value="EER19847.1"/>
    <property type="molecule type" value="Genomic_DNA"/>
</dbReference>
<dbReference type="PROSITE" id="PS50089">
    <property type="entry name" value="ZF_RING_2"/>
    <property type="match status" value="1"/>
</dbReference>
<reference evidence="7 8" key="1">
    <citation type="submission" date="2008-07" db="EMBL/GenBank/DDBJ databases">
        <authorList>
            <person name="El-Sayed N."/>
            <person name="Caler E."/>
            <person name="Inman J."/>
            <person name="Amedeo P."/>
            <person name="Hass B."/>
            <person name="Wortman J."/>
        </authorList>
    </citation>
    <scope>NUCLEOTIDE SEQUENCE [LARGE SCALE GENOMIC DNA]</scope>
    <source>
        <strain evidence="8">ATCC 50983 / TXsc</strain>
    </source>
</reference>
<organism evidence="8">
    <name type="scientific">Perkinsus marinus (strain ATCC 50983 / TXsc)</name>
    <dbReference type="NCBI Taxonomy" id="423536"/>
    <lineage>
        <taxon>Eukaryota</taxon>
        <taxon>Sar</taxon>
        <taxon>Alveolata</taxon>
        <taxon>Perkinsozoa</taxon>
        <taxon>Perkinsea</taxon>
        <taxon>Perkinsida</taxon>
        <taxon>Perkinsidae</taxon>
        <taxon>Perkinsus</taxon>
    </lineage>
</organism>
<dbReference type="InParanoid" id="C5K6C7"/>
<evidence type="ECO:0000256" key="1">
    <source>
        <dbReference type="ARBA" id="ARBA00022723"/>
    </source>
</evidence>
<dbReference type="SUPFAM" id="SSF57850">
    <property type="entry name" value="RING/U-box"/>
    <property type="match status" value="1"/>
</dbReference>
<dbReference type="GeneID" id="9058359"/>
<dbReference type="OrthoDB" id="265776at2759"/>
<keyword evidence="1" id="KW-0479">Metal-binding</keyword>
<evidence type="ECO:0000256" key="4">
    <source>
        <dbReference type="PROSITE-ProRule" id="PRU00175"/>
    </source>
</evidence>
<dbReference type="SMART" id="SM00184">
    <property type="entry name" value="RING"/>
    <property type="match status" value="1"/>
</dbReference>
<dbReference type="Proteomes" id="UP000007800">
    <property type="component" value="Unassembled WGS sequence"/>
</dbReference>
<evidence type="ECO:0000256" key="5">
    <source>
        <dbReference type="SAM" id="MobiDB-lite"/>
    </source>
</evidence>
<dbReference type="Pfam" id="PF13923">
    <property type="entry name" value="zf-C3HC4_2"/>
    <property type="match status" value="1"/>
</dbReference>
<evidence type="ECO:0000259" key="6">
    <source>
        <dbReference type="PROSITE" id="PS50089"/>
    </source>
</evidence>
<keyword evidence="3" id="KW-0862">Zinc</keyword>
<keyword evidence="8" id="KW-1185">Reference proteome</keyword>
<dbReference type="PROSITE" id="PS00518">
    <property type="entry name" value="ZF_RING_1"/>
    <property type="match status" value="1"/>
</dbReference>
<feature type="domain" description="RING-type" evidence="6">
    <location>
        <begin position="30"/>
        <end position="68"/>
    </location>
</feature>
<name>C5K6C7_PERM5</name>
<proteinExistence type="predicted"/>
<dbReference type="InterPro" id="IPR017907">
    <property type="entry name" value="Znf_RING_CS"/>
</dbReference>
<accession>C5K6C7</accession>
<dbReference type="InterPro" id="IPR001841">
    <property type="entry name" value="Znf_RING"/>
</dbReference>
<dbReference type="CDD" id="cd16514">
    <property type="entry name" value="RING-HC_LONFs_rpt2"/>
    <property type="match status" value="1"/>
</dbReference>
<dbReference type="PANTHER" id="PTHR23327">
    <property type="entry name" value="RING FINGER PROTEIN 127"/>
    <property type="match status" value="1"/>
</dbReference>
<gene>
    <name evidence="7" type="ORF">Pmar_PMAR006740</name>
</gene>
<evidence type="ECO:0000313" key="7">
    <source>
        <dbReference type="EMBL" id="EER19847.1"/>
    </source>
</evidence>
<evidence type="ECO:0000256" key="3">
    <source>
        <dbReference type="ARBA" id="ARBA00022833"/>
    </source>
</evidence>
<protein>
    <submittedName>
        <fullName evidence="7">Tripartite motif-containing protein, putative</fullName>
    </submittedName>
</protein>
<dbReference type="GO" id="GO:0008270">
    <property type="term" value="F:zinc ion binding"/>
    <property type="evidence" value="ECO:0007669"/>
    <property type="project" value="UniProtKB-KW"/>
</dbReference>
<dbReference type="Gene3D" id="3.30.40.10">
    <property type="entry name" value="Zinc/RING finger domain, C3HC4 (zinc finger)"/>
    <property type="match status" value="1"/>
</dbReference>
<evidence type="ECO:0000313" key="8">
    <source>
        <dbReference type="Proteomes" id="UP000007800"/>
    </source>
</evidence>
<feature type="region of interest" description="Disordered" evidence="5">
    <location>
        <begin position="1"/>
        <end position="20"/>
    </location>
</feature>